<dbReference type="GO" id="GO:0003676">
    <property type="term" value="F:nucleic acid binding"/>
    <property type="evidence" value="ECO:0007669"/>
    <property type="project" value="InterPro"/>
</dbReference>
<gene>
    <name evidence="2" type="ORF">Amon01_000865400</name>
</gene>
<comment type="caution">
    <text evidence="2">The sequence shown here is derived from an EMBL/GenBank/DDBJ whole genome shotgun (WGS) entry which is preliminary data.</text>
</comment>
<dbReference type="OrthoDB" id="4022870at2759"/>
<organism evidence="2 3">
    <name type="scientific">Ambrosiozyma monospora</name>
    <name type="common">Yeast</name>
    <name type="synonym">Endomycopsis monosporus</name>
    <dbReference type="NCBI Taxonomy" id="43982"/>
    <lineage>
        <taxon>Eukaryota</taxon>
        <taxon>Fungi</taxon>
        <taxon>Dikarya</taxon>
        <taxon>Ascomycota</taxon>
        <taxon>Saccharomycotina</taxon>
        <taxon>Pichiomycetes</taxon>
        <taxon>Pichiales</taxon>
        <taxon>Pichiaceae</taxon>
        <taxon>Ambrosiozyma</taxon>
    </lineage>
</organism>
<sequence>MKRSGSKLPNSDGKQAKPNPKNSAWMPNSSFGTQYRFVYDNLPMSDEAMNIYEGIAEMLEQEKHEPEPEPCDGFENDAEIDFSGLHTLGKGRYTGGFQGDTFVLDPFDKSHIMTLIDCGIGHSHENLVANYDWEEYQRPRNSKVTKKNKPLTRQEKKSEEINMKICKLINAYDRNPIENIRTLAKIAELNERKASKYIKEYQSTAKIPKEILKVPKKKIGEDQLAVITIEYRKKKAECGRFQTEDAIKALSENFSDLSVSKPTLYKGFKEIGLSYKKVRNQNINLNSPELILQRQRWLHRAKSRGVDFRTNCIFIDEASFDNNITFRKAWDLRGSTPTAIVDKTRAKTFTVLGAITATHVVNLSIKIPLEKKDITEAILDESIPIERNPANADATDNIFFEFDPNPNPRKPKKVREKEITDAKLLEQSQLKMIGTNMVTDGDGTSRGHMMCFLWKVMSDLKHDANLRNCFIVLDNVATHKGIEISHLVNLTRLRNIGTV</sequence>
<evidence type="ECO:0000256" key="1">
    <source>
        <dbReference type="SAM" id="MobiDB-lite"/>
    </source>
</evidence>
<feature type="region of interest" description="Disordered" evidence="1">
    <location>
        <begin position="1"/>
        <end position="27"/>
    </location>
</feature>
<keyword evidence="3" id="KW-1185">Reference proteome</keyword>
<evidence type="ECO:0000313" key="3">
    <source>
        <dbReference type="Proteomes" id="UP001165063"/>
    </source>
</evidence>
<proteinExistence type="predicted"/>
<dbReference type="Proteomes" id="UP001165063">
    <property type="component" value="Unassembled WGS sequence"/>
</dbReference>
<dbReference type="AlphaFoldDB" id="A0A9W6Z7K4"/>
<evidence type="ECO:0000313" key="2">
    <source>
        <dbReference type="EMBL" id="GMG58515.1"/>
    </source>
</evidence>
<reference evidence="2" key="1">
    <citation type="submission" date="2023-04" db="EMBL/GenBank/DDBJ databases">
        <title>Ambrosiozyma monospora NBRC 1965.</title>
        <authorList>
            <person name="Ichikawa N."/>
            <person name="Sato H."/>
            <person name="Tonouchi N."/>
        </authorList>
    </citation>
    <scope>NUCLEOTIDE SEQUENCE</scope>
    <source>
        <strain evidence="2">NBRC 1965</strain>
    </source>
</reference>
<dbReference type="EMBL" id="BSXU01008099">
    <property type="protein sequence ID" value="GMG58515.1"/>
    <property type="molecule type" value="Genomic_DNA"/>
</dbReference>
<dbReference type="InterPro" id="IPR036397">
    <property type="entry name" value="RNaseH_sf"/>
</dbReference>
<protein>
    <submittedName>
        <fullName evidence="2">Unnamed protein product</fullName>
    </submittedName>
</protein>
<name>A0A9W6Z7K4_AMBMO</name>
<dbReference type="Gene3D" id="3.30.420.10">
    <property type="entry name" value="Ribonuclease H-like superfamily/Ribonuclease H"/>
    <property type="match status" value="1"/>
</dbReference>
<accession>A0A9W6Z7K4</accession>